<feature type="region of interest" description="Disordered" evidence="1">
    <location>
        <begin position="1"/>
        <end position="22"/>
    </location>
</feature>
<protein>
    <submittedName>
        <fullName evidence="2">Uncharacterized protein</fullName>
    </submittedName>
</protein>
<feature type="compositionally biased region" description="Basic and acidic residues" evidence="1">
    <location>
        <begin position="284"/>
        <end position="293"/>
    </location>
</feature>
<name>A0A8H7NM03_BIOOC</name>
<gene>
    <name evidence="2" type="ORF">IM811_009006</name>
</gene>
<dbReference type="InterPro" id="IPR017956">
    <property type="entry name" value="AT_hook_DNA-bd_motif"/>
</dbReference>
<feature type="compositionally biased region" description="Polar residues" evidence="1">
    <location>
        <begin position="220"/>
        <end position="231"/>
    </location>
</feature>
<evidence type="ECO:0000313" key="3">
    <source>
        <dbReference type="Proteomes" id="UP000616885"/>
    </source>
</evidence>
<dbReference type="Pfam" id="PF02178">
    <property type="entry name" value="AT_hook"/>
    <property type="match status" value="2"/>
</dbReference>
<dbReference type="SMART" id="SM00384">
    <property type="entry name" value="AT_hook"/>
    <property type="match status" value="2"/>
</dbReference>
<feature type="compositionally biased region" description="Pro residues" evidence="1">
    <location>
        <begin position="300"/>
        <end position="311"/>
    </location>
</feature>
<evidence type="ECO:0000313" key="2">
    <source>
        <dbReference type="EMBL" id="KAF9758062.1"/>
    </source>
</evidence>
<feature type="compositionally biased region" description="Basic residues" evidence="1">
    <location>
        <begin position="357"/>
        <end position="366"/>
    </location>
</feature>
<accession>A0A8H7NM03</accession>
<reference evidence="2" key="1">
    <citation type="submission" date="2020-10" db="EMBL/GenBank/DDBJ databases">
        <title>High-Quality Genome Resource of Clonostachys rosea strain S41 by Oxford Nanopore Long-Read Sequencing.</title>
        <authorList>
            <person name="Wang H."/>
        </authorList>
    </citation>
    <scope>NUCLEOTIDE SEQUENCE</scope>
    <source>
        <strain evidence="2">S41</strain>
    </source>
</reference>
<dbReference type="Proteomes" id="UP000616885">
    <property type="component" value="Unassembled WGS sequence"/>
</dbReference>
<sequence length="559" mass="61413">MEPIVIADSDGDDDEVHSPPFNHIEPPIEGHVELAGASDSTDPSFFKNVFNEHFQAAIDPLQAAELNRYGEEDELSHEFFDRGNQPDPRVAEPMAEEPDPWEIPSSPENPPKMMGFQSKKSRASGGMGNASPTRNGPDVVDDEGGNRRGKKRRLNHRNAPEEIPSQDPLAQSMPHDDPESQRPAPDQSSMFPPTLPLPSRLVVAPDPLTNNQRMEYHSVDPQSSDLLSQDQGPALPRQIGAFERSSGSATNINTPRSQFVPSRSQDLDFSEPGPQRVLTFNTPDHMDNQERELPPLVGTAPPPRPTSPPEIPHLAPVMEKPVASYGQDELAAEPVTTSLRKENEKDESEFEDSFAQPKKKKKRGRPKKETAQKATAEAVDSQIIEPSKEATPSSGAKKKRGRPKKSDQQGTEPKAADINEVQDVKPVKTKAKKKAPKSPDISKQDHEEGQGAAEECKNEEIKADCAADIDQARREMPDTIEKKGAAHSEEPEHEKAETKSHNDEKPPERPSKGKQATASPAKSLFSPGIPTKASYRVGLSKRSRVAPLLKIVRKDTNGR</sequence>
<proteinExistence type="predicted"/>
<evidence type="ECO:0000256" key="1">
    <source>
        <dbReference type="SAM" id="MobiDB-lite"/>
    </source>
</evidence>
<organism evidence="2 3">
    <name type="scientific">Bionectria ochroleuca</name>
    <name type="common">Gliocladium roseum</name>
    <dbReference type="NCBI Taxonomy" id="29856"/>
    <lineage>
        <taxon>Eukaryota</taxon>
        <taxon>Fungi</taxon>
        <taxon>Dikarya</taxon>
        <taxon>Ascomycota</taxon>
        <taxon>Pezizomycotina</taxon>
        <taxon>Sordariomycetes</taxon>
        <taxon>Hypocreomycetidae</taxon>
        <taxon>Hypocreales</taxon>
        <taxon>Bionectriaceae</taxon>
        <taxon>Clonostachys</taxon>
    </lineage>
</organism>
<comment type="caution">
    <text evidence="2">The sequence shown here is derived from an EMBL/GenBank/DDBJ whole genome shotgun (WGS) entry which is preliminary data.</text>
</comment>
<feature type="region of interest" description="Disordered" evidence="1">
    <location>
        <begin position="67"/>
        <end position="543"/>
    </location>
</feature>
<feature type="compositionally biased region" description="Basic residues" evidence="1">
    <location>
        <begin position="147"/>
        <end position="156"/>
    </location>
</feature>
<dbReference type="EMBL" id="JADCTT010000002">
    <property type="protein sequence ID" value="KAF9758062.1"/>
    <property type="molecule type" value="Genomic_DNA"/>
</dbReference>
<feature type="compositionally biased region" description="Basic residues" evidence="1">
    <location>
        <begin position="427"/>
        <end position="436"/>
    </location>
</feature>
<dbReference type="GO" id="GO:0003677">
    <property type="term" value="F:DNA binding"/>
    <property type="evidence" value="ECO:0007669"/>
    <property type="project" value="InterPro"/>
</dbReference>
<dbReference type="AlphaFoldDB" id="A0A8H7NM03"/>
<feature type="compositionally biased region" description="Polar residues" evidence="1">
    <location>
        <begin position="245"/>
        <end position="264"/>
    </location>
</feature>
<feature type="compositionally biased region" description="Basic and acidic residues" evidence="1">
    <location>
        <begin position="440"/>
        <end position="511"/>
    </location>
</feature>
<dbReference type="PRINTS" id="PR00929">
    <property type="entry name" value="ATHOOK"/>
</dbReference>
<feature type="compositionally biased region" description="Basic and acidic residues" evidence="1">
    <location>
        <begin position="414"/>
        <end position="426"/>
    </location>
</feature>